<dbReference type="Gene3D" id="3.30.450.20">
    <property type="entry name" value="PAS domain"/>
    <property type="match status" value="1"/>
</dbReference>
<gene>
    <name evidence="4" type="ORF">JQX08_07030</name>
</gene>
<dbReference type="PANTHER" id="PTHR44757">
    <property type="entry name" value="DIGUANYLATE CYCLASE DGCP"/>
    <property type="match status" value="1"/>
</dbReference>
<dbReference type="NCBIfam" id="TIGR00254">
    <property type="entry name" value="GGDEF"/>
    <property type="match status" value="1"/>
</dbReference>
<dbReference type="Pfam" id="PF00563">
    <property type="entry name" value="EAL"/>
    <property type="match status" value="1"/>
</dbReference>
<keyword evidence="5" id="KW-1185">Reference proteome</keyword>
<dbReference type="InterPro" id="IPR001610">
    <property type="entry name" value="PAC"/>
</dbReference>
<dbReference type="CDD" id="cd01948">
    <property type="entry name" value="EAL"/>
    <property type="match status" value="1"/>
</dbReference>
<reference evidence="4 5" key="1">
    <citation type="submission" date="2021-02" db="EMBL/GenBank/DDBJ databases">
        <authorList>
            <person name="Lee D.-H."/>
        </authorList>
    </citation>
    <scope>NUCLEOTIDE SEQUENCE [LARGE SCALE GENOMIC DNA]</scope>
    <source>
        <strain evidence="4 5">UL073</strain>
    </source>
</reference>
<evidence type="ECO:0000259" key="2">
    <source>
        <dbReference type="PROSITE" id="PS50883"/>
    </source>
</evidence>
<dbReference type="InterPro" id="IPR035965">
    <property type="entry name" value="PAS-like_dom_sf"/>
</dbReference>
<dbReference type="InterPro" id="IPR000014">
    <property type="entry name" value="PAS"/>
</dbReference>
<dbReference type="InterPro" id="IPR000160">
    <property type="entry name" value="GGDEF_dom"/>
</dbReference>
<evidence type="ECO:0000313" key="5">
    <source>
        <dbReference type="Proteomes" id="UP000717995"/>
    </source>
</evidence>
<dbReference type="SUPFAM" id="SSF55785">
    <property type="entry name" value="PYP-like sensor domain (PAS domain)"/>
    <property type="match status" value="1"/>
</dbReference>
<dbReference type="PROSITE" id="PS50883">
    <property type="entry name" value="EAL"/>
    <property type="match status" value="1"/>
</dbReference>
<dbReference type="PANTHER" id="PTHR44757:SF2">
    <property type="entry name" value="BIOFILM ARCHITECTURE MAINTENANCE PROTEIN MBAA"/>
    <property type="match status" value="1"/>
</dbReference>
<dbReference type="SMART" id="SM00086">
    <property type="entry name" value="PAC"/>
    <property type="match status" value="1"/>
</dbReference>
<dbReference type="SUPFAM" id="SSF55073">
    <property type="entry name" value="Nucleotide cyclase"/>
    <property type="match status" value="1"/>
</dbReference>
<name>A0ABS2IBG0_9GAMM</name>
<dbReference type="Gene3D" id="3.30.70.270">
    <property type="match status" value="1"/>
</dbReference>
<comment type="caution">
    <text evidence="4">The sequence shown here is derived from an EMBL/GenBank/DDBJ whole genome shotgun (WGS) entry which is preliminary data.</text>
</comment>
<sequence length="574" mass="63061">MDTQAKHREPDFGLGELASAVFDTAVDSMIVIDAHGEVRELNPAAVHTFGYDRSELLGQNINVLMPEPYYSQRTGYRPNLRRGGSANLVGTRREVVGRRKDGSCFPLQLSVGALKLGGQRLFVGICHDISERRALDDRMVQLATYDALTGCLNRHQLRERLQRAVSACDATGQRLAVFFIDLDGFKQVNDRHDHQVGDRLLAEVARRLRGALRQNDQLARVGGDEFVVIAEVGARAEESVQLGERLIKCLAPRFRVDGLSLSVGASVGVSLYPGESHGLDHLLNDADLAMYQAKAAGGNCVRVFQQALRRRTEARLLMLERLREALKEERLQLHYQLQYALEAEPRPVGMEALLRWHDGERGAVSPTEFIGLAEEYGLIGAITHWVLERACRDNLALIRSGLLDVPVAVNICGSTFLREDFLSLIGDSLARTGLPGSRLELEITERVAVSNLDDAVQIINSLRASDVVVSMDDFGTGYSSLGSIKQLPFDRLKIDRSFIAGLPNDAVDQAIVRAAVQVAASLDITVVAEGIETVEQLECLRAAGCDHGQGYWLARPMPLEQLQALLRSGQAANS</sequence>
<organism evidence="4 5">
    <name type="scientific">Zestomonas insulae</name>
    <dbReference type="NCBI Taxonomy" id="2809017"/>
    <lineage>
        <taxon>Bacteria</taxon>
        <taxon>Pseudomonadati</taxon>
        <taxon>Pseudomonadota</taxon>
        <taxon>Gammaproteobacteria</taxon>
        <taxon>Pseudomonadales</taxon>
        <taxon>Pseudomonadaceae</taxon>
        <taxon>Zestomonas</taxon>
    </lineage>
</organism>
<evidence type="ECO:0000259" key="3">
    <source>
        <dbReference type="PROSITE" id="PS50887"/>
    </source>
</evidence>
<feature type="domain" description="PAS" evidence="1">
    <location>
        <begin position="21"/>
        <end position="83"/>
    </location>
</feature>
<dbReference type="Gene3D" id="3.20.20.450">
    <property type="entry name" value="EAL domain"/>
    <property type="match status" value="1"/>
</dbReference>
<dbReference type="InterPro" id="IPR043128">
    <property type="entry name" value="Rev_trsase/Diguanyl_cyclase"/>
</dbReference>
<dbReference type="InterPro" id="IPR052155">
    <property type="entry name" value="Biofilm_reg_signaling"/>
</dbReference>
<evidence type="ECO:0000259" key="1">
    <source>
        <dbReference type="PROSITE" id="PS50112"/>
    </source>
</evidence>
<dbReference type="SMART" id="SM00052">
    <property type="entry name" value="EAL"/>
    <property type="match status" value="1"/>
</dbReference>
<dbReference type="EMBL" id="JAFEUP010000002">
    <property type="protein sequence ID" value="MBM7060456.1"/>
    <property type="molecule type" value="Genomic_DNA"/>
</dbReference>
<dbReference type="SUPFAM" id="SSF141868">
    <property type="entry name" value="EAL domain-like"/>
    <property type="match status" value="1"/>
</dbReference>
<dbReference type="PROSITE" id="PS50887">
    <property type="entry name" value="GGDEF"/>
    <property type="match status" value="1"/>
</dbReference>
<dbReference type="CDD" id="cd00130">
    <property type="entry name" value="PAS"/>
    <property type="match status" value="1"/>
</dbReference>
<feature type="domain" description="EAL" evidence="2">
    <location>
        <begin position="315"/>
        <end position="570"/>
    </location>
</feature>
<dbReference type="RefSeq" id="WP_204915577.1">
    <property type="nucleotide sequence ID" value="NZ_JAFEUP010000002.1"/>
</dbReference>
<dbReference type="Proteomes" id="UP000717995">
    <property type="component" value="Unassembled WGS sequence"/>
</dbReference>
<dbReference type="SMART" id="SM00091">
    <property type="entry name" value="PAS"/>
    <property type="match status" value="1"/>
</dbReference>
<feature type="domain" description="GGDEF" evidence="3">
    <location>
        <begin position="173"/>
        <end position="306"/>
    </location>
</feature>
<dbReference type="CDD" id="cd01949">
    <property type="entry name" value="GGDEF"/>
    <property type="match status" value="1"/>
</dbReference>
<evidence type="ECO:0000313" key="4">
    <source>
        <dbReference type="EMBL" id="MBM7060456.1"/>
    </source>
</evidence>
<dbReference type="NCBIfam" id="TIGR00229">
    <property type="entry name" value="sensory_box"/>
    <property type="match status" value="1"/>
</dbReference>
<dbReference type="InterPro" id="IPR001633">
    <property type="entry name" value="EAL_dom"/>
</dbReference>
<proteinExistence type="predicted"/>
<dbReference type="SMART" id="SM00267">
    <property type="entry name" value="GGDEF"/>
    <property type="match status" value="1"/>
</dbReference>
<protein>
    <submittedName>
        <fullName evidence="4">EAL domain-containing protein</fullName>
    </submittedName>
</protein>
<dbReference type="Pfam" id="PF00990">
    <property type="entry name" value="GGDEF"/>
    <property type="match status" value="1"/>
</dbReference>
<dbReference type="InterPro" id="IPR029787">
    <property type="entry name" value="Nucleotide_cyclase"/>
</dbReference>
<accession>A0ABS2IBG0</accession>
<dbReference type="Pfam" id="PF00989">
    <property type="entry name" value="PAS"/>
    <property type="match status" value="1"/>
</dbReference>
<dbReference type="InterPro" id="IPR013767">
    <property type="entry name" value="PAS_fold"/>
</dbReference>
<dbReference type="InterPro" id="IPR035919">
    <property type="entry name" value="EAL_sf"/>
</dbReference>
<dbReference type="PROSITE" id="PS50112">
    <property type="entry name" value="PAS"/>
    <property type="match status" value="1"/>
</dbReference>